<proteinExistence type="inferred from homology"/>
<dbReference type="CDD" id="cd05300">
    <property type="entry name" value="2-Hacid_dh_1"/>
    <property type="match status" value="1"/>
</dbReference>
<dbReference type="RefSeq" id="WP_186999772.1">
    <property type="nucleotide sequence ID" value="NZ_JACRWH010000083.1"/>
</dbReference>
<dbReference type="SUPFAM" id="SSF51735">
    <property type="entry name" value="NAD(P)-binding Rossmann-fold domains"/>
    <property type="match status" value="1"/>
</dbReference>
<dbReference type="InterPro" id="IPR036291">
    <property type="entry name" value="NAD(P)-bd_dom_sf"/>
</dbReference>
<comment type="caution">
    <text evidence="7">The sequence shown here is derived from an EMBL/GenBank/DDBJ whole genome shotgun (WGS) entry which is preliminary data.</text>
</comment>
<evidence type="ECO:0000256" key="2">
    <source>
        <dbReference type="ARBA" id="ARBA00023002"/>
    </source>
</evidence>
<accession>A0ABR7KLB0</accession>
<keyword evidence="3" id="KW-0520">NAD</keyword>
<dbReference type="InterPro" id="IPR006140">
    <property type="entry name" value="D-isomer_DH_NAD-bd"/>
</dbReference>
<evidence type="ECO:0000256" key="1">
    <source>
        <dbReference type="ARBA" id="ARBA00005854"/>
    </source>
</evidence>
<organism evidence="7 8">
    <name type="scientific">Holdemanella hominis</name>
    <dbReference type="NCBI Taxonomy" id="2764327"/>
    <lineage>
        <taxon>Bacteria</taxon>
        <taxon>Bacillati</taxon>
        <taxon>Bacillota</taxon>
        <taxon>Erysipelotrichia</taxon>
        <taxon>Erysipelotrichales</taxon>
        <taxon>Erysipelotrichaceae</taxon>
        <taxon>Holdemanella</taxon>
    </lineage>
</organism>
<evidence type="ECO:0000256" key="3">
    <source>
        <dbReference type="ARBA" id="ARBA00023027"/>
    </source>
</evidence>
<sequence>MKKIYTFLPLKEEHKKLLESSSSNCEFIHLGQIKPSLEQVKDANVIIGNIPVDILKNIPNLEFVQLNSAGTNGYSDNPDFPKNVLLANATGAYGVAISECILAGILTLLKHMPSYILNQSNHEWKDEGSVKSIYGSNILVLGLGDIGKEFSKRAYAMGAHITGIKRNIKDKPDYIDKLCTMDSLYDELEKADIIVSSLPGSKSTYHLLGEEALTHVKKQPIFVNVGRGTLIDSNILEIALKENIFSGAYIDVTDPEPLPKASNLWNTNNLIITPHVTGGYHLDETLNRIIQISATNIKNYCEGKEIMNKVNHVQFI</sequence>
<evidence type="ECO:0000259" key="5">
    <source>
        <dbReference type="Pfam" id="PF00389"/>
    </source>
</evidence>
<evidence type="ECO:0000313" key="8">
    <source>
        <dbReference type="Proteomes" id="UP000649075"/>
    </source>
</evidence>
<dbReference type="EMBL" id="JACRWH010000083">
    <property type="protein sequence ID" value="MBC6013329.1"/>
    <property type="molecule type" value="Genomic_DNA"/>
</dbReference>
<dbReference type="Proteomes" id="UP000649075">
    <property type="component" value="Unassembled WGS sequence"/>
</dbReference>
<dbReference type="PANTHER" id="PTHR43333">
    <property type="entry name" value="2-HACID_DH_C DOMAIN-CONTAINING PROTEIN"/>
    <property type="match status" value="1"/>
</dbReference>
<comment type="similarity">
    <text evidence="1 4">Belongs to the D-isomer specific 2-hydroxyacid dehydrogenase family.</text>
</comment>
<keyword evidence="2 4" id="KW-0560">Oxidoreductase</keyword>
<feature type="domain" description="D-isomer specific 2-hydroxyacid dehydrogenase catalytic" evidence="5">
    <location>
        <begin position="9"/>
        <end position="311"/>
    </location>
</feature>
<keyword evidence="8" id="KW-1185">Reference proteome</keyword>
<evidence type="ECO:0000313" key="7">
    <source>
        <dbReference type="EMBL" id="MBC6013329.1"/>
    </source>
</evidence>
<dbReference type="SUPFAM" id="SSF52283">
    <property type="entry name" value="Formate/glycerate dehydrogenase catalytic domain-like"/>
    <property type="match status" value="1"/>
</dbReference>
<dbReference type="Pfam" id="PF02826">
    <property type="entry name" value="2-Hacid_dh_C"/>
    <property type="match status" value="1"/>
</dbReference>
<dbReference type="Gene3D" id="3.40.50.720">
    <property type="entry name" value="NAD(P)-binding Rossmann-like Domain"/>
    <property type="match status" value="2"/>
</dbReference>
<name>A0ABR7KLB0_9FIRM</name>
<dbReference type="InterPro" id="IPR006139">
    <property type="entry name" value="D-isomer_2_OHA_DH_cat_dom"/>
</dbReference>
<feature type="domain" description="D-isomer specific 2-hydroxyacid dehydrogenase NAD-binding" evidence="6">
    <location>
        <begin position="103"/>
        <end position="276"/>
    </location>
</feature>
<protein>
    <submittedName>
        <fullName evidence="7">D-2-hydroxyacid dehydrogenase</fullName>
    </submittedName>
</protein>
<dbReference type="PANTHER" id="PTHR43333:SF1">
    <property type="entry name" value="D-ISOMER SPECIFIC 2-HYDROXYACID DEHYDROGENASE NAD-BINDING DOMAIN-CONTAINING PROTEIN"/>
    <property type="match status" value="1"/>
</dbReference>
<evidence type="ECO:0000256" key="4">
    <source>
        <dbReference type="RuleBase" id="RU003719"/>
    </source>
</evidence>
<gene>
    <name evidence="7" type="ORF">H8911_11620</name>
</gene>
<evidence type="ECO:0000259" key="6">
    <source>
        <dbReference type="Pfam" id="PF02826"/>
    </source>
</evidence>
<dbReference type="Pfam" id="PF00389">
    <property type="entry name" value="2-Hacid_dh"/>
    <property type="match status" value="1"/>
</dbReference>
<reference evidence="7 8" key="1">
    <citation type="submission" date="2020-08" db="EMBL/GenBank/DDBJ databases">
        <authorList>
            <person name="Liu C."/>
            <person name="Sun Q."/>
        </authorList>
    </citation>
    <scope>NUCLEOTIDE SEQUENCE [LARGE SCALE GENOMIC DNA]</scope>
    <source>
        <strain evidence="7 8">L34</strain>
    </source>
</reference>